<dbReference type="RefSeq" id="WP_147148581.1">
    <property type="nucleotide sequence ID" value="NZ_BJXN01000017.1"/>
</dbReference>
<dbReference type="GO" id="GO:0016491">
    <property type="term" value="F:oxidoreductase activity"/>
    <property type="evidence" value="ECO:0007669"/>
    <property type="project" value="UniProtKB-KW"/>
</dbReference>
<accession>A0A511RPE8</accession>
<dbReference type="PANTHER" id="PTHR23026:SF90">
    <property type="entry name" value="IODOTYROSINE DEIODINASE 1"/>
    <property type="match status" value="1"/>
</dbReference>
<dbReference type="Proteomes" id="UP000321827">
    <property type="component" value="Unassembled WGS sequence"/>
</dbReference>
<keyword evidence="2" id="KW-0288">FMN</keyword>
<dbReference type="OrthoDB" id="9812105at2"/>
<proteinExistence type="predicted"/>
<dbReference type="AlphaFoldDB" id="A0A511RPE8"/>
<evidence type="ECO:0000313" key="5">
    <source>
        <dbReference type="EMBL" id="GEM90656.1"/>
    </source>
</evidence>
<protein>
    <submittedName>
        <fullName evidence="5">Oxidoreductase</fullName>
    </submittedName>
</protein>
<dbReference type="InterPro" id="IPR050627">
    <property type="entry name" value="Nitroreductase/BluB"/>
</dbReference>
<sequence length="220" mass="24528">MPARFQPLAYAPPEPGEMLRRVRAFYERMRTRRSVRDFSDRPVPREVIELAIRTAASAPSGANQQPWFFVAVSDPATKRKIRLAAEEEERRFYSGRAPGEWLAALDHLGTGPEKPFLETAPWLIAVFAQAYGVDERGRRVKHYYVQESVGIASGFLIAALHSAGLATLTHTPSPMNFLREILGRPANERPVMLVVTGYPAGDAQVPVISKKAFDETARIV</sequence>
<keyword evidence="3" id="KW-0560">Oxidoreductase</keyword>
<dbReference type="EMBL" id="BJXN01000017">
    <property type="protein sequence ID" value="GEM90656.1"/>
    <property type="molecule type" value="Genomic_DNA"/>
</dbReference>
<evidence type="ECO:0000259" key="4">
    <source>
        <dbReference type="Pfam" id="PF00881"/>
    </source>
</evidence>
<dbReference type="CDD" id="cd02144">
    <property type="entry name" value="iodotyrosine_dehalogenase"/>
    <property type="match status" value="1"/>
</dbReference>
<reference evidence="5 6" key="1">
    <citation type="submission" date="2019-07" db="EMBL/GenBank/DDBJ databases">
        <title>Whole genome shotgun sequence of Oceanithermus desulfurans NBRC 100063.</title>
        <authorList>
            <person name="Hosoyama A."/>
            <person name="Uohara A."/>
            <person name="Ohji S."/>
            <person name="Ichikawa N."/>
        </authorList>
    </citation>
    <scope>NUCLEOTIDE SEQUENCE [LARGE SCALE GENOMIC DNA]</scope>
    <source>
        <strain evidence="5 6">NBRC 100063</strain>
    </source>
</reference>
<evidence type="ECO:0000313" key="6">
    <source>
        <dbReference type="Proteomes" id="UP000321827"/>
    </source>
</evidence>
<dbReference type="Pfam" id="PF00881">
    <property type="entry name" value="Nitroreductase"/>
    <property type="match status" value="1"/>
</dbReference>
<dbReference type="SUPFAM" id="SSF55469">
    <property type="entry name" value="FMN-dependent nitroreductase-like"/>
    <property type="match status" value="1"/>
</dbReference>
<comment type="caution">
    <text evidence="5">The sequence shown here is derived from an EMBL/GenBank/DDBJ whole genome shotgun (WGS) entry which is preliminary data.</text>
</comment>
<evidence type="ECO:0000256" key="3">
    <source>
        <dbReference type="ARBA" id="ARBA00023002"/>
    </source>
</evidence>
<organism evidence="5 6">
    <name type="scientific">Oceanithermus desulfurans NBRC 100063</name>
    <dbReference type="NCBI Taxonomy" id="1227550"/>
    <lineage>
        <taxon>Bacteria</taxon>
        <taxon>Thermotogati</taxon>
        <taxon>Deinococcota</taxon>
        <taxon>Deinococci</taxon>
        <taxon>Thermales</taxon>
        <taxon>Thermaceae</taxon>
        <taxon>Oceanithermus</taxon>
    </lineage>
</organism>
<keyword evidence="1" id="KW-0285">Flavoprotein</keyword>
<dbReference type="PANTHER" id="PTHR23026">
    <property type="entry name" value="NADPH NITROREDUCTASE"/>
    <property type="match status" value="1"/>
</dbReference>
<gene>
    <name evidence="5" type="ORF">ODE01S_20900</name>
</gene>
<evidence type="ECO:0000256" key="1">
    <source>
        <dbReference type="ARBA" id="ARBA00022630"/>
    </source>
</evidence>
<dbReference type="InterPro" id="IPR000415">
    <property type="entry name" value="Nitroreductase-like"/>
</dbReference>
<evidence type="ECO:0000256" key="2">
    <source>
        <dbReference type="ARBA" id="ARBA00022643"/>
    </source>
</evidence>
<dbReference type="InterPro" id="IPR029479">
    <property type="entry name" value="Nitroreductase"/>
</dbReference>
<dbReference type="Gene3D" id="3.40.109.10">
    <property type="entry name" value="NADH Oxidase"/>
    <property type="match status" value="1"/>
</dbReference>
<name>A0A511RPE8_9DEIN</name>
<feature type="domain" description="Nitroreductase" evidence="4">
    <location>
        <begin position="30"/>
        <end position="198"/>
    </location>
</feature>